<dbReference type="Proteomes" id="UP000604341">
    <property type="component" value="Unassembled WGS sequence"/>
</dbReference>
<evidence type="ECO:0000313" key="2">
    <source>
        <dbReference type="EMBL" id="GGL02375.1"/>
    </source>
</evidence>
<feature type="compositionally biased region" description="Basic and acidic residues" evidence="1">
    <location>
        <begin position="1"/>
        <end position="17"/>
    </location>
</feature>
<evidence type="ECO:0000256" key="1">
    <source>
        <dbReference type="SAM" id="MobiDB-lite"/>
    </source>
</evidence>
<dbReference type="EMBL" id="BMPE01000004">
    <property type="protein sequence ID" value="GGL02375.1"/>
    <property type="molecule type" value="Genomic_DNA"/>
</dbReference>
<keyword evidence="3" id="KW-1185">Reference proteome</keyword>
<gene>
    <name evidence="2" type="ORF">GCM10010844_21180</name>
</gene>
<proteinExistence type="predicted"/>
<sequence>MPGRQERHHDVPTHELRAAQNQDVHTPILSPMKVRFTPGRVRVRIDDLELAALNRGEPIHARVNWPGGGWALTLDPLGHDVAGDGGTLAVGLAPLLGTLSDPAQEGVTLSGEPRVTVEKDFGPQHA</sequence>
<name>A0ABQ2FLB7_9DEIO</name>
<organism evidence="2 3">
    <name type="scientific">Deinococcus radiotolerans</name>
    <dbReference type="NCBI Taxonomy" id="1309407"/>
    <lineage>
        <taxon>Bacteria</taxon>
        <taxon>Thermotogati</taxon>
        <taxon>Deinococcota</taxon>
        <taxon>Deinococci</taxon>
        <taxon>Deinococcales</taxon>
        <taxon>Deinococcaceae</taxon>
        <taxon>Deinococcus</taxon>
    </lineage>
</organism>
<evidence type="ECO:0000313" key="3">
    <source>
        <dbReference type="Proteomes" id="UP000604341"/>
    </source>
</evidence>
<comment type="caution">
    <text evidence="2">The sequence shown here is derived from an EMBL/GenBank/DDBJ whole genome shotgun (WGS) entry which is preliminary data.</text>
</comment>
<reference evidence="3" key="1">
    <citation type="journal article" date="2019" name="Int. J. Syst. Evol. Microbiol.">
        <title>The Global Catalogue of Microorganisms (GCM) 10K type strain sequencing project: providing services to taxonomists for standard genome sequencing and annotation.</title>
        <authorList>
            <consortium name="The Broad Institute Genomics Platform"/>
            <consortium name="The Broad Institute Genome Sequencing Center for Infectious Disease"/>
            <person name="Wu L."/>
            <person name="Ma J."/>
        </authorList>
    </citation>
    <scope>NUCLEOTIDE SEQUENCE [LARGE SCALE GENOMIC DNA]</scope>
    <source>
        <strain evidence="3">JCM 19173</strain>
    </source>
</reference>
<accession>A0ABQ2FLB7</accession>
<feature type="region of interest" description="Disordered" evidence="1">
    <location>
        <begin position="1"/>
        <end position="24"/>
    </location>
</feature>
<protein>
    <submittedName>
        <fullName evidence="2">Uncharacterized protein</fullName>
    </submittedName>
</protein>